<dbReference type="PROSITE" id="PS00070">
    <property type="entry name" value="ALDEHYDE_DEHYDR_CYS"/>
    <property type="match status" value="1"/>
</dbReference>
<dbReference type="InterPro" id="IPR016163">
    <property type="entry name" value="Ald_DH_C"/>
</dbReference>
<dbReference type="InterPro" id="IPR015590">
    <property type="entry name" value="Aldehyde_DH_dom"/>
</dbReference>
<dbReference type="Gene3D" id="3.40.309.10">
    <property type="entry name" value="Aldehyde Dehydrogenase, Chain A, domain 2"/>
    <property type="match status" value="1"/>
</dbReference>
<dbReference type="Pfam" id="PF00171">
    <property type="entry name" value="Aldedh"/>
    <property type="match status" value="1"/>
</dbReference>
<dbReference type="InterPro" id="IPR029510">
    <property type="entry name" value="Ald_DH_CS_GLU"/>
</dbReference>
<evidence type="ECO:0000256" key="3">
    <source>
        <dbReference type="RuleBase" id="RU003345"/>
    </source>
</evidence>
<dbReference type="SUPFAM" id="SSF53720">
    <property type="entry name" value="ALDH-like"/>
    <property type="match status" value="1"/>
</dbReference>
<dbReference type="EMBL" id="JAGINT010000002">
    <property type="protein sequence ID" value="MBP2356165.1"/>
    <property type="molecule type" value="Genomic_DNA"/>
</dbReference>
<gene>
    <name evidence="5" type="ORF">JOF29_007275</name>
</gene>
<evidence type="ECO:0000259" key="4">
    <source>
        <dbReference type="Pfam" id="PF00171"/>
    </source>
</evidence>
<organism evidence="5 6">
    <name type="scientific">Kribbella aluminosa</name>
    <dbReference type="NCBI Taxonomy" id="416017"/>
    <lineage>
        <taxon>Bacteria</taxon>
        <taxon>Bacillati</taxon>
        <taxon>Actinomycetota</taxon>
        <taxon>Actinomycetes</taxon>
        <taxon>Propionibacteriales</taxon>
        <taxon>Kribbellaceae</taxon>
        <taxon>Kribbella</taxon>
    </lineage>
</organism>
<dbReference type="InterPro" id="IPR050740">
    <property type="entry name" value="Aldehyde_DH_Superfamily"/>
</dbReference>
<sequence length="487" mass="51758">MSLDFKVRADHLLNYVNGTWTLSSDGHTRPNLNPADTDDLIGEFTESVTADVTAAVDAAEAAQPAWDAIGPIERAKVLARASRLIEDRIDDLAAAITREQGKRLSEARGEVTRGLAILDFHVGEARRMNGETTAAEEPRTIVLTFRRPIGVVGLITPWNFPLTIPIWKVAPALLSGCTAVLKPSPLTPLTAALLVQAFHDAGVPAGVLNLVQGDREAGEALVGDERIAGISFTGSLPVGQAINRAGAGRLLRTQLELGGKNALIVLADADLDAACDAIIHGAYGQSGQRCSATSRVIVDRAVHDELMARLAPRVRAMKIGPGDQPDADIGPVVNDERHQACLHAIEQAVADGAEVLAGGGAAELATPGYFVQPTLLDNVAWNSELAQEEVFGPVLSVITCDGYDDAMRISNSVKYGMSGTIFTQNPALMFQALQDFQAGMLHVNRPGVGAYSHLPHMGAKASQLGAPECSPDVWNFYTDLRSACIRY</sequence>
<feature type="active site" evidence="2">
    <location>
        <position position="256"/>
    </location>
</feature>
<evidence type="ECO:0000256" key="1">
    <source>
        <dbReference type="ARBA" id="ARBA00023002"/>
    </source>
</evidence>
<evidence type="ECO:0000256" key="2">
    <source>
        <dbReference type="PROSITE-ProRule" id="PRU10007"/>
    </source>
</evidence>
<dbReference type="Gene3D" id="3.40.605.10">
    <property type="entry name" value="Aldehyde Dehydrogenase, Chain A, domain 1"/>
    <property type="match status" value="1"/>
</dbReference>
<dbReference type="InterPro" id="IPR016162">
    <property type="entry name" value="Ald_DH_N"/>
</dbReference>
<dbReference type="EC" id="1.2.1.3" evidence="5"/>
<proteinExistence type="inferred from homology"/>
<dbReference type="PROSITE" id="PS00687">
    <property type="entry name" value="ALDEHYDE_DEHYDR_GLU"/>
    <property type="match status" value="1"/>
</dbReference>
<dbReference type="InterPro" id="IPR016160">
    <property type="entry name" value="Ald_DH_CS_CYS"/>
</dbReference>
<name>A0ABS4UWY9_9ACTN</name>
<dbReference type="Proteomes" id="UP000755585">
    <property type="component" value="Unassembled WGS sequence"/>
</dbReference>
<evidence type="ECO:0000313" key="5">
    <source>
        <dbReference type="EMBL" id="MBP2356165.1"/>
    </source>
</evidence>
<keyword evidence="1 3" id="KW-0560">Oxidoreductase</keyword>
<feature type="domain" description="Aldehyde dehydrogenase" evidence="4">
    <location>
        <begin position="20"/>
        <end position="481"/>
    </location>
</feature>
<evidence type="ECO:0000313" key="6">
    <source>
        <dbReference type="Proteomes" id="UP000755585"/>
    </source>
</evidence>
<comment type="similarity">
    <text evidence="3">Belongs to the aldehyde dehydrogenase family.</text>
</comment>
<dbReference type="InterPro" id="IPR016161">
    <property type="entry name" value="Ald_DH/histidinol_DH"/>
</dbReference>
<protein>
    <submittedName>
        <fullName evidence="5">Aldehyde dehydrogenase (NAD+)</fullName>
        <ecNumber evidence="5">1.2.1.3</ecNumber>
    </submittedName>
</protein>
<dbReference type="GO" id="GO:0004029">
    <property type="term" value="F:aldehyde dehydrogenase (NAD+) activity"/>
    <property type="evidence" value="ECO:0007669"/>
    <property type="project" value="UniProtKB-EC"/>
</dbReference>
<comment type="caution">
    <text evidence="5">The sequence shown here is derived from an EMBL/GenBank/DDBJ whole genome shotgun (WGS) entry which is preliminary data.</text>
</comment>
<dbReference type="PANTHER" id="PTHR43353">
    <property type="entry name" value="SUCCINATE-SEMIALDEHYDE DEHYDROGENASE, MITOCHONDRIAL"/>
    <property type="match status" value="1"/>
</dbReference>
<dbReference type="PANTHER" id="PTHR43353:SF5">
    <property type="entry name" value="SUCCINATE-SEMIALDEHYDE DEHYDROGENASE, MITOCHONDRIAL"/>
    <property type="match status" value="1"/>
</dbReference>
<keyword evidence="6" id="KW-1185">Reference proteome</keyword>
<dbReference type="RefSeq" id="WP_209698723.1">
    <property type="nucleotide sequence ID" value="NZ_BAAAVU010000023.1"/>
</dbReference>
<accession>A0ABS4UWY9</accession>
<reference evidence="5 6" key="1">
    <citation type="submission" date="2021-03" db="EMBL/GenBank/DDBJ databases">
        <title>Sequencing the genomes of 1000 actinobacteria strains.</title>
        <authorList>
            <person name="Klenk H.-P."/>
        </authorList>
    </citation>
    <scope>NUCLEOTIDE SEQUENCE [LARGE SCALE GENOMIC DNA]</scope>
    <source>
        <strain evidence="5 6">DSM 18824</strain>
    </source>
</reference>